<dbReference type="InterPro" id="IPR019422">
    <property type="entry name" value="7TM_GPCR_serpentine_rcpt_Srh"/>
</dbReference>
<accession>A0A1I7TY07</accession>
<protein>
    <submittedName>
        <fullName evidence="3">G protein-coupled receptor</fullName>
    </submittedName>
</protein>
<keyword evidence="2" id="KW-1185">Reference proteome</keyword>
<keyword evidence="1" id="KW-0472">Membrane</keyword>
<organism evidence="2 3">
    <name type="scientific">Caenorhabditis tropicalis</name>
    <dbReference type="NCBI Taxonomy" id="1561998"/>
    <lineage>
        <taxon>Eukaryota</taxon>
        <taxon>Metazoa</taxon>
        <taxon>Ecdysozoa</taxon>
        <taxon>Nematoda</taxon>
        <taxon>Chromadorea</taxon>
        <taxon>Rhabditida</taxon>
        <taxon>Rhabditina</taxon>
        <taxon>Rhabditomorpha</taxon>
        <taxon>Rhabditoidea</taxon>
        <taxon>Rhabditidae</taxon>
        <taxon>Peloderinae</taxon>
        <taxon>Caenorhabditis</taxon>
    </lineage>
</organism>
<evidence type="ECO:0000256" key="1">
    <source>
        <dbReference type="SAM" id="Phobius"/>
    </source>
</evidence>
<dbReference type="WBParaSite" id="Csp11.Scaffold629.g12929.t1">
    <property type="protein sequence ID" value="Csp11.Scaffold629.g12929.t1"/>
    <property type="gene ID" value="Csp11.Scaffold629.g12929"/>
</dbReference>
<keyword evidence="1" id="KW-1133">Transmembrane helix</keyword>
<keyword evidence="1" id="KW-0812">Transmembrane</keyword>
<evidence type="ECO:0000313" key="2">
    <source>
        <dbReference type="Proteomes" id="UP000095282"/>
    </source>
</evidence>
<proteinExistence type="predicted"/>
<sequence length="95" mass="11082">MLIAVFVQLTVPLAMLVLPSAYGWISMFYRYYNQAIMNMMVVTASLHGAFSTIIMVIVHRPYRESIMTLVYSRPTRNEQTRCFLRKDPVYIINIT</sequence>
<dbReference type="Proteomes" id="UP000095282">
    <property type="component" value="Unplaced"/>
</dbReference>
<name>A0A1I7TY07_9PELO</name>
<dbReference type="InterPro" id="IPR053220">
    <property type="entry name" value="Nematode_rcpt-like_serp_H"/>
</dbReference>
<dbReference type="AlphaFoldDB" id="A0A1I7TY07"/>
<reference evidence="3" key="1">
    <citation type="submission" date="2016-11" db="UniProtKB">
        <authorList>
            <consortium name="WormBaseParasite"/>
        </authorList>
    </citation>
    <scope>IDENTIFICATION</scope>
</reference>
<dbReference type="Pfam" id="PF10318">
    <property type="entry name" value="7TM_GPCR_Srh"/>
    <property type="match status" value="1"/>
</dbReference>
<dbReference type="PANTHER" id="PTHR22941">
    <property type="entry name" value="SERPENTINE RECEPTOR"/>
    <property type="match status" value="1"/>
</dbReference>
<dbReference type="PANTHER" id="PTHR22941:SF2">
    <property type="entry name" value="SERPENTINE RECEPTOR, CLASS H-RELATED"/>
    <property type="match status" value="1"/>
</dbReference>
<evidence type="ECO:0000313" key="3">
    <source>
        <dbReference type="WBParaSite" id="Csp11.Scaffold629.g12929.t1"/>
    </source>
</evidence>
<feature type="transmembrane region" description="Helical" evidence="1">
    <location>
        <begin position="39"/>
        <end position="58"/>
    </location>
</feature>